<dbReference type="KEGG" id="vg:14013971"/>
<dbReference type="EMBL" id="JQ245707">
    <property type="protein sequence ID" value="AEZ65586.1"/>
    <property type="molecule type" value="Genomic_DNA"/>
</dbReference>
<keyword evidence="2" id="KW-1185">Reference proteome</keyword>
<dbReference type="GeneID" id="14013971"/>
<sequence length="131" mass="13960">MSIYPVNKFKSSIHPAISISASSPTVIWDDAEVDGVNSYGLVTSLICSNKTSTPRKYSLILEKNTTSGTNSAFLLYEVTIPANTAFEVIQGNKFVLKDGDRLKAYSDAVAGTTAGVVDVTISYVVHIPPSA</sequence>
<reference evidence="1 2" key="1">
    <citation type="journal article" date="2012" name="Proc. Natl. Acad. Sci. U.S.A.">
        <title>A novel lineage of myoviruses infecting cyanobacteria is widespread in the oceans.</title>
        <authorList>
            <person name="Sabehi G."/>
            <person name="Shaulov L."/>
            <person name="Silver D.H."/>
            <person name="Yanai I."/>
            <person name="Harel A."/>
            <person name="Lindell D."/>
        </authorList>
    </citation>
    <scope>NUCLEOTIDE SEQUENCE [LARGE SCALE GENOMIC DNA]</scope>
</reference>
<evidence type="ECO:0000313" key="2">
    <source>
        <dbReference type="Proteomes" id="UP000007178"/>
    </source>
</evidence>
<accession>H6WG40</accession>
<dbReference type="Proteomes" id="UP000007178">
    <property type="component" value="Segment"/>
</dbReference>
<proteinExistence type="predicted"/>
<evidence type="ECO:0008006" key="3">
    <source>
        <dbReference type="Google" id="ProtNLM"/>
    </source>
</evidence>
<organism evidence="1 2">
    <name type="scientific">Cyanophage S-TIM5</name>
    <dbReference type="NCBI Taxonomy" id="1137745"/>
    <lineage>
        <taxon>Viruses</taxon>
        <taxon>Duplodnaviria</taxon>
        <taxon>Heunggongvirae</taxon>
        <taxon>Uroviricota</taxon>
        <taxon>Caudoviricetes</taxon>
        <taxon>Aurunvirus</taxon>
        <taxon>Aurunvirus STIM5</taxon>
    </lineage>
</organism>
<dbReference type="RefSeq" id="YP_007005998.1">
    <property type="nucleotide sequence ID" value="NC_019516.2"/>
</dbReference>
<name>H6WG40_9CAUD</name>
<protein>
    <recommendedName>
        <fullName evidence="3">Virion structural protein</fullName>
    </recommendedName>
</protein>
<evidence type="ECO:0000313" key="1">
    <source>
        <dbReference type="EMBL" id="AEZ65586.1"/>
    </source>
</evidence>